<evidence type="ECO:0000313" key="2">
    <source>
        <dbReference type="EMBL" id="ASN68063.1"/>
    </source>
</evidence>
<feature type="coiled-coil region" evidence="1">
    <location>
        <begin position="138"/>
        <end position="165"/>
    </location>
</feature>
<proteinExistence type="predicted"/>
<gene>
    <name evidence="2" type="ORF">8F11_28</name>
</gene>
<sequence>MQTTYKVGDKVRILDAKKIMFGKSRWNDGDITTVDSLWSDGDPRLVITRGPNKGSSLVIDSSEFEYIEKVEESDAKMTQFKVGDKVLINGLSRFGKDYIGKVGEVRNADVDCDGDIHVRVDDYTICILPSKVELVSPKLTKNQRLSALEKEVEALQAEMAALKAAQKVTVGAPEILVKSDADIAKIAEGLVKLIGKKTKLTPNEQRKAIIDEAKAFVEDVTHRMAQYGHGNKLGKHGEITTNVRGYVTKVKFVINAEKRTVVAIVRNLHGDYIREKAIAKCAPDDVFNEHIGKAIALGRTLGLDVVRFEKAVQPSEVVVGHSFKVTQPGAITGKTVEITKLRPCFDGQYGKAFNHTHDSRWLGQEQGVITDDTEAQY</sequence>
<organism evidence="2">
    <name type="scientific">uncultured Caudovirales phage</name>
    <dbReference type="NCBI Taxonomy" id="2100421"/>
    <lineage>
        <taxon>Viruses</taxon>
        <taxon>Duplodnaviria</taxon>
        <taxon>Heunggongvirae</taxon>
        <taxon>Uroviricota</taxon>
        <taxon>Caudoviricetes</taxon>
        <taxon>Peduoviridae</taxon>
        <taxon>Maltschvirus</taxon>
        <taxon>Maltschvirus maltsch</taxon>
    </lineage>
</organism>
<name>A0A2H4J2J8_9CAUD</name>
<reference evidence="2" key="1">
    <citation type="submission" date="2017-06" db="EMBL/GenBank/DDBJ databases">
        <title>Novel phages from South African skin metaviromes.</title>
        <authorList>
            <person name="van Zyl L.J."/>
            <person name="Abrahams Y."/>
            <person name="Stander E.A."/>
            <person name="Kirby B.M."/>
            <person name="Clavaud C."/>
            <person name="Farcet C."/>
            <person name="Breton L."/>
            <person name="Trindade M.I."/>
        </authorList>
    </citation>
    <scope>NUCLEOTIDE SEQUENCE</scope>
</reference>
<keyword evidence="1" id="KW-0175">Coiled coil</keyword>
<dbReference type="EMBL" id="MF417871">
    <property type="protein sequence ID" value="ASN68063.1"/>
    <property type="molecule type" value="Genomic_DNA"/>
</dbReference>
<protein>
    <submittedName>
        <fullName evidence="2">Uncharacterized protein</fullName>
    </submittedName>
</protein>
<evidence type="ECO:0000256" key="1">
    <source>
        <dbReference type="SAM" id="Coils"/>
    </source>
</evidence>
<accession>A0A2H4J2J8</accession>